<dbReference type="EMBL" id="CAJVPV010027124">
    <property type="protein sequence ID" value="CAG8733327.1"/>
    <property type="molecule type" value="Genomic_DNA"/>
</dbReference>
<evidence type="ECO:0000313" key="2">
    <source>
        <dbReference type="EMBL" id="CAG8733327.1"/>
    </source>
</evidence>
<comment type="caution">
    <text evidence="2">The sequence shown here is derived from an EMBL/GenBank/DDBJ whole genome shotgun (WGS) entry which is preliminary data.</text>
</comment>
<feature type="non-terminal residue" evidence="2">
    <location>
        <position position="47"/>
    </location>
</feature>
<feature type="compositionally biased region" description="Basic and acidic residues" evidence="1">
    <location>
        <begin position="15"/>
        <end position="25"/>
    </location>
</feature>
<feature type="compositionally biased region" description="Low complexity" evidence="1">
    <location>
        <begin position="26"/>
        <end position="37"/>
    </location>
</feature>
<dbReference type="Proteomes" id="UP000789342">
    <property type="component" value="Unassembled WGS sequence"/>
</dbReference>
<feature type="region of interest" description="Disordered" evidence="1">
    <location>
        <begin position="1"/>
        <end position="47"/>
    </location>
</feature>
<dbReference type="AlphaFoldDB" id="A0A9N9NHC2"/>
<sequence length="47" mass="5307">MSFLADFEPALIHSPFERSQQRQKTESSSPPNTTPSTAQKNDKDNKN</sequence>
<protein>
    <submittedName>
        <fullName evidence="2">18666_t:CDS:1</fullName>
    </submittedName>
</protein>
<evidence type="ECO:0000313" key="3">
    <source>
        <dbReference type="Proteomes" id="UP000789342"/>
    </source>
</evidence>
<accession>A0A9N9NHC2</accession>
<reference evidence="2" key="1">
    <citation type="submission" date="2021-06" db="EMBL/GenBank/DDBJ databases">
        <authorList>
            <person name="Kallberg Y."/>
            <person name="Tangrot J."/>
            <person name="Rosling A."/>
        </authorList>
    </citation>
    <scope>NUCLEOTIDE SEQUENCE</scope>
    <source>
        <strain evidence="2">CL551</strain>
    </source>
</reference>
<evidence type="ECO:0000256" key="1">
    <source>
        <dbReference type="SAM" id="MobiDB-lite"/>
    </source>
</evidence>
<name>A0A9N9NHC2_9GLOM</name>
<keyword evidence="3" id="KW-1185">Reference proteome</keyword>
<gene>
    <name evidence="2" type="ORF">AMORRO_LOCUS14189</name>
</gene>
<organism evidence="2 3">
    <name type="scientific">Acaulospora morrowiae</name>
    <dbReference type="NCBI Taxonomy" id="94023"/>
    <lineage>
        <taxon>Eukaryota</taxon>
        <taxon>Fungi</taxon>
        <taxon>Fungi incertae sedis</taxon>
        <taxon>Mucoromycota</taxon>
        <taxon>Glomeromycotina</taxon>
        <taxon>Glomeromycetes</taxon>
        <taxon>Diversisporales</taxon>
        <taxon>Acaulosporaceae</taxon>
        <taxon>Acaulospora</taxon>
    </lineage>
</organism>
<proteinExistence type="predicted"/>